<evidence type="ECO:0000313" key="1">
    <source>
        <dbReference type="EMBL" id="DAZ94197.1"/>
    </source>
</evidence>
<dbReference type="EMBL" id="DAKRPA010000263">
    <property type="protein sequence ID" value="DAZ94197.1"/>
    <property type="molecule type" value="Genomic_DNA"/>
</dbReference>
<dbReference type="InterPro" id="IPR043502">
    <property type="entry name" value="DNA/RNA_pol_sf"/>
</dbReference>
<dbReference type="InterPro" id="IPR050951">
    <property type="entry name" value="Retrovirus_Pol_polyprotein"/>
</dbReference>
<dbReference type="PANTHER" id="PTHR37984:SF5">
    <property type="entry name" value="PROTEIN NYNRIN-LIKE"/>
    <property type="match status" value="1"/>
</dbReference>
<comment type="caution">
    <text evidence="1">The sequence shown here is derived from an EMBL/GenBank/DDBJ whole genome shotgun (WGS) entry which is preliminary data.</text>
</comment>
<accession>A0AAV2YLK2</accession>
<organism evidence="1 2">
    <name type="scientific">Lagenidium giganteum</name>
    <dbReference type="NCBI Taxonomy" id="4803"/>
    <lineage>
        <taxon>Eukaryota</taxon>
        <taxon>Sar</taxon>
        <taxon>Stramenopiles</taxon>
        <taxon>Oomycota</taxon>
        <taxon>Peronosporomycetes</taxon>
        <taxon>Pythiales</taxon>
        <taxon>Pythiaceae</taxon>
    </lineage>
</organism>
<dbReference type="SUPFAM" id="SSF56672">
    <property type="entry name" value="DNA/RNA polymerases"/>
    <property type="match status" value="1"/>
</dbReference>
<reference evidence="1" key="1">
    <citation type="submission" date="2022-11" db="EMBL/GenBank/DDBJ databases">
        <authorList>
            <person name="Morgan W.R."/>
            <person name="Tartar A."/>
        </authorList>
    </citation>
    <scope>NUCLEOTIDE SEQUENCE</scope>
    <source>
        <strain evidence="1">ARSEF 373</strain>
    </source>
</reference>
<evidence type="ECO:0000313" key="2">
    <source>
        <dbReference type="Proteomes" id="UP001146120"/>
    </source>
</evidence>
<name>A0AAV2YLK2_9STRA</name>
<dbReference type="Proteomes" id="UP001146120">
    <property type="component" value="Unassembled WGS sequence"/>
</dbReference>
<protein>
    <submittedName>
        <fullName evidence="1">Uncharacterized protein</fullName>
    </submittedName>
</protein>
<dbReference type="InterPro" id="IPR043128">
    <property type="entry name" value="Rev_trsase/Diguanyl_cyclase"/>
</dbReference>
<proteinExistence type="predicted"/>
<keyword evidence="2" id="KW-1185">Reference proteome</keyword>
<dbReference type="Gene3D" id="3.30.70.270">
    <property type="match status" value="1"/>
</dbReference>
<sequence length="158" mass="17554">MVVNWEKTTFGTSATNYLGYRITRDGIQPLPAKINAILAIATPTSKTELRRLIGLVNYYRDCWRHRSHLLAKITALTAKAAPFVSTQSSTLTSRRSRQPSQRSHCCATPTIHKSSTSILMFLHCSSVASSASATVHWHFIPANFHQPSNDTQQPSRSS</sequence>
<dbReference type="AlphaFoldDB" id="A0AAV2YLK2"/>
<gene>
    <name evidence="1" type="ORF">N0F65_000424</name>
</gene>
<dbReference type="PANTHER" id="PTHR37984">
    <property type="entry name" value="PROTEIN CBG26694"/>
    <property type="match status" value="1"/>
</dbReference>
<reference evidence="1" key="2">
    <citation type="journal article" date="2023" name="Microbiol Resour">
        <title>Decontamination and Annotation of the Draft Genome Sequence of the Oomycete Lagenidium giganteum ARSEF 373.</title>
        <authorList>
            <person name="Morgan W.R."/>
            <person name="Tartar A."/>
        </authorList>
    </citation>
    <scope>NUCLEOTIDE SEQUENCE</scope>
    <source>
        <strain evidence="1">ARSEF 373</strain>
    </source>
</reference>